<evidence type="ECO:0000256" key="1">
    <source>
        <dbReference type="ARBA" id="ARBA00001913"/>
    </source>
</evidence>
<keyword evidence="4" id="KW-0378">Hydrolase</keyword>
<keyword evidence="2" id="KW-0645">Protease</keyword>
<evidence type="ECO:0000313" key="11">
    <source>
        <dbReference type="Proteomes" id="UP000585638"/>
    </source>
</evidence>
<keyword evidence="5" id="KW-0720">Serine protease</keyword>
<evidence type="ECO:0000256" key="6">
    <source>
        <dbReference type="ARBA" id="ARBA00022837"/>
    </source>
</evidence>
<evidence type="ECO:0000259" key="9">
    <source>
        <dbReference type="PROSITE" id="PS51695"/>
    </source>
</evidence>
<sequence length="508" mass="51876">MPERVVLAGSTRPAAQGVSPAGTLDPATVITATVVLRRRAELPPGLVSGPAVIGRQELSDRYGADPADVQRVRTVLGGLGVEVVAADPASRRLTVRGDLAAMHRAFGVSLEAVCLGDKQHRHRVGALEVPAELAGIVQAVLGLDDRPQARRPAADSAEAKLSYTPPGLGKIYAFPPAVDGVAPTIAVIELGGGYTDAELVAYFQNLGVGSVHVQAVSVDGGANAPNTPADDEVLLDIEVIGGLVPEVQQLVYFAPNTDQGFVDAVSTAVHASPTPAALSISWGAAEDLWTEQTRIALDDAFADAAALGVTVVASSGDWGASDEQTDGKQHVDFPASSPHVLSCGGTSLHADPVSGVISSETVWNNGAGDHATGGGVSVFFPRPDYQSACGVPESGRGVPDVAGVADPNTGYLVLVHGKSSPAGGTSAVAPLWAALVARLVQQLGRPLGLLQPLLYRDAKPGVLAAGFRDVTAGDNQGYPASPGWDPCTGLGSPDGNALLAVLRQRLPS</sequence>
<dbReference type="InterPro" id="IPR036852">
    <property type="entry name" value="Peptidase_S8/S53_dom_sf"/>
</dbReference>
<evidence type="ECO:0000256" key="3">
    <source>
        <dbReference type="ARBA" id="ARBA00022723"/>
    </source>
</evidence>
<evidence type="ECO:0000313" key="10">
    <source>
        <dbReference type="EMBL" id="MBB5894326.1"/>
    </source>
</evidence>
<dbReference type="CDD" id="cd04056">
    <property type="entry name" value="Peptidases_S53"/>
    <property type="match status" value="1"/>
</dbReference>
<evidence type="ECO:0000256" key="7">
    <source>
        <dbReference type="ARBA" id="ARBA00023145"/>
    </source>
</evidence>
<evidence type="ECO:0000256" key="8">
    <source>
        <dbReference type="SAM" id="MobiDB-lite"/>
    </source>
</evidence>
<dbReference type="GO" id="GO:0006508">
    <property type="term" value="P:proteolysis"/>
    <property type="evidence" value="ECO:0007669"/>
    <property type="project" value="UniProtKB-KW"/>
</dbReference>
<name>A0A7W9KKP7_9PSEU</name>
<evidence type="ECO:0000256" key="5">
    <source>
        <dbReference type="ARBA" id="ARBA00022825"/>
    </source>
</evidence>
<dbReference type="PANTHER" id="PTHR14218">
    <property type="entry name" value="PROTEASE S8 TRIPEPTIDYL PEPTIDASE I CLN2"/>
    <property type="match status" value="1"/>
</dbReference>
<dbReference type="PANTHER" id="PTHR14218:SF15">
    <property type="entry name" value="TRIPEPTIDYL-PEPTIDASE 1"/>
    <property type="match status" value="1"/>
</dbReference>
<accession>A0A7W9KKP7</accession>
<keyword evidence="7" id="KW-0865">Zymogen</keyword>
<organism evidence="10 11">
    <name type="scientific">Kutzneria kofuensis</name>
    <dbReference type="NCBI Taxonomy" id="103725"/>
    <lineage>
        <taxon>Bacteria</taxon>
        <taxon>Bacillati</taxon>
        <taxon>Actinomycetota</taxon>
        <taxon>Actinomycetes</taxon>
        <taxon>Pseudonocardiales</taxon>
        <taxon>Pseudonocardiaceae</taxon>
        <taxon>Kutzneria</taxon>
    </lineage>
</organism>
<dbReference type="SMART" id="SM00944">
    <property type="entry name" value="Pro-kuma_activ"/>
    <property type="match status" value="1"/>
</dbReference>
<dbReference type="SUPFAM" id="SSF52743">
    <property type="entry name" value="Subtilisin-like"/>
    <property type="match status" value="1"/>
</dbReference>
<dbReference type="RefSeq" id="WP_246488664.1">
    <property type="nucleotide sequence ID" value="NZ_BAAAWY010000029.1"/>
</dbReference>
<proteinExistence type="predicted"/>
<keyword evidence="6" id="KW-0106">Calcium</keyword>
<keyword evidence="3" id="KW-0479">Metal-binding</keyword>
<dbReference type="Gene3D" id="3.40.50.200">
    <property type="entry name" value="Peptidase S8/S53 domain"/>
    <property type="match status" value="1"/>
</dbReference>
<dbReference type="PROSITE" id="PS51695">
    <property type="entry name" value="SEDOLISIN"/>
    <property type="match status" value="1"/>
</dbReference>
<dbReference type="Pfam" id="PF09286">
    <property type="entry name" value="Pro-kuma_activ"/>
    <property type="match status" value="1"/>
</dbReference>
<dbReference type="InterPro" id="IPR030400">
    <property type="entry name" value="Sedolisin_dom"/>
</dbReference>
<dbReference type="EMBL" id="JACHIR010000001">
    <property type="protein sequence ID" value="MBB5894326.1"/>
    <property type="molecule type" value="Genomic_DNA"/>
</dbReference>
<dbReference type="GO" id="GO:0046872">
    <property type="term" value="F:metal ion binding"/>
    <property type="evidence" value="ECO:0007669"/>
    <property type="project" value="UniProtKB-KW"/>
</dbReference>
<dbReference type="AlphaFoldDB" id="A0A7W9KKP7"/>
<dbReference type="SUPFAM" id="SSF54897">
    <property type="entry name" value="Protease propeptides/inhibitors"/>
    <property type="match status" value="1"/>
</dbReference>
<dbReference type="InterPro" id="IPR050819">
    <property type="entry name" value="Tripeptidyl-peptidase_I"/>
</dbReference>
<gene>
    <name evidence="10" type="ORF">BJ998_005522</name>
</gene>
<reference evidence="10 11" key="1">
    <citation type="submission" date="2020-08" db="EMBL/GenBank/DDBJ databases">
        <title>Sequencing the genomes of 1000 actinobacteria strains.</title>
        <authorList>
            <person name="Klenk H.-P."/>
        </authorList>
    </citation>
    <scope>NUCLEOTIDE SEQUENCE [LARGE SCALE GENOMIC DNA]</scope>
    <source>
        <strain evidence="10 11">DSM 43851</strain>
    </source>
</reference>
<dbReference type="Proteomes" id="UP000585638">
    <property type="component" value="Unassembled WGS sequence"/>
</dbReference>
<feature type="region of interest" description="Disordered" evidence="8">
    <location>
        <begin position="1"/>
        <end position="20"/>
    </location>
</feature>
<evidence type="ECO:0000256" key="2">
    <source>
        <dbReference type="ARBA" id="ARBA00022670"/>
    </source>
</evidence>
<dbReference type="InterPro" id="IPR015366">
    <property type="entry name" value="S53_propep"/>
</dbReference>
<feature type="domain" description="Peptidase S53" evidence="9">
    <location>
        <begin position="162"/>
        <end position="505"/>
    </location>
</feature>
<protein>
    <submittedName>
        <fullName evidence="10">Kumamolisin</fullName>
    </submittedName>
</protein>
<keyword evidence="11" id="KW-1185">Reference proteome</keyword>
<dbReference type="GO" id="GO:0004252">
    <property type="term" value="F:serine-type endopeptidase activity"/>
    <property type="evidence" value="ECO:0007669"/>
    <property type="project" value="InterPro"/>
</dbReference>
<evidence type="ECO:0000256" key="4">
    <source>
        <dbReference type="ARBA" id="ARBA00022801"/>
    </source>
</evidence>
<comment type="cofactor">
    <cofactor evidence="1">
        <name>Ca(2+)</name>
        <dbReference type="ChEBI" id="CHEBI:29108"/>
    </cofactor>
</comment>
<dbReference type="GO" id="GO:0008240">
    <property type="term" value="F:tripeptidyl-peptidase activity"/>
    <property type="evidence" value="ECO:0007669"/>
    <property type="project" value="TreeGrafter"/>
</dbReference>
<comment type="caution">
    <text evidence="10">The sequence shown here is derived from an EMBL/GenBank/DDBJ whole genome shotgun (WGS) entry which is preliminary data.</text>
</comment>